<evidence type="ECO:0000313" key="3">
    <source>
        <dbReference type="Proteomes" id="UP000798602"/>
    </source>
</evidence>
<keyword evidence="1" id="KW-0732">Signal</keyword>
<evidence type="ECO:0000256" key="1">
    <source>
        <dbReference type="SAM" id="SignalP"/>
    </source>
</evidence>
<reference evidence="3" key="1">
    <citation type="submission" date="2020-01" db="EMBL/GenBank/DDBJ databases">
        <title>Sphingomonas sp. strain CSW-10.</title>
        <authorList>
            <person name="Chen W.-M."/>
        </authorList>
    </citation>
    <scope>NUCLEOTIDE SEQUENCE [LARGE SCALE GENOMIC DNA]</scope>
    <source>
        <strain evidence="3">NST-5</strain>
    </source>
</reference>
<dbReference type="EMBL" id="JAABLM010000001">
    <property type="protein sequence ID" value="NBL63750.1"/>
    <property type="molecule type" value="Genomic_DNA"/>
</dbReference>
<protein>
    <recommendedName>
        <fullName evidence="4">Lipoprotein</fullName>
    </recommendedName>
</protein>
<dbReference type="Proteomes" id="UP000798602">
    <property type="component" value="Unassembled WGS sequence"/>
</dbReference>
<feature type="signal peptide" evidence="1">
    <location>
        <begin position="1"/>
        <end position="24"/>
    </location>
</feature>
<name>A0ABW9Z9J6_9FLAO</name>
<dbReference type="SUPFAM" id="SSF141072">
    <property type="entry name" value="CalX-like"/>
    <property type="match status" value="1"/>
</dbReference>
<organism evidence="2 3">
    <name type="scientific">Flavobacterium ichthyis</name>
    <dbReference type="NCBI Taxonomy" id="2698827"/>
    <lineage>
        <taxon>Bacteria</taxon>
        <taxon>Pseudomonadati</taxon>
        <taxon>Bacteroidota</taxon>
        <taxon>Flavobacteriia</taxon>
        <taxon>Flavobacteriales</taxon>
        <taxon>Flavobacteriaceae</taxon>
        <taxon>Flavobacterium</taxon>
    </lineage>
</organism>
<dbReference type="Gene3D" id="2.60.120.380">
    <property type="match status" value="1"/>
</dbReference>
<comment type="caution">
    <text evidence="2">The sequence shown here is derived from an EMBL/GenBank/DDBJ whole genome shotgun (WGS) entry which is preliminary data.</text>
</comment>
<evidence type="ECO:0008006" key="4">
    <source>
        <dbReference type="Google" id="ProtNLM"/>
    </source>
</evidence>
<keyword evidence="3" id="KW-1185">Reference proteome</keyword>
<dbReference type="InterPro" id="IPR038081">
    <property type="entry name" value="CalX-like_sf"/>
</dbReference>
<gene>
    <name evidence="2" type="ORF">GV828_00895</name>
</gene>
<evidence type="ECO:0000313" key="2">
    <source>
        <dbReference type="EMBL" id="NBL63750.1"/>
    </source>
</evidence>
<dbReference type="RefSeq" id="WP_166535580.1">
    <property type="nucleotide sequence ID" value="NZ_JAABLM010000001.1"/>
</dbReference>
<accession>A0ABW9Z9J6</accession>
<dbReference type="PROSITE" id="PS51257">
    <property type="entry name" value="PROKAR_LIPOPROTEIN"/>
    <property type="match status" value="1"/>
</dbReference>
<proteinExistence type="predicted"/>
<sequence length="327" mass="36533">MKNKFNIKNWFAVLLAPMLVLSCADDDSTNIETSVKPNLTAEVTTYDVTEGEVASLSFLLDKPHNKPIQYRLVMLESSTATDQEDYIIPGCRSNDETCVAIEENGGPVGYIFEIPAYTTEYTVDITTILDEFAEETETLKLQVISNRTLLGTVNNLFIDINIQNATSNNLSMRLNWDGVFNSAGEEIDFCELDMDMELYDAAFDLIDYSYDYCPEELIMLSDDLPDGTYYLDISLWTTSGYAENINVPAKVNFFKAGTNLNQTTDVSAYFPMQDGGLNDGNGAALVTFEIEKTGNTYSITDPDGNNAFQGRIANSKFLEKLKRKNKK</sequence>
<feature type="chain" id="PRO_5047150268" description="Lipoprotein" evidence="1">
    <location>
        <begin position="25"/>
        <end position="327"/>
    </location>
</feature>